<proteinExistence type="predicted"/>
<accession>A0A1M7J5T7</accession>
<dbReference type="Proteomes" id="UP000184440">
    <property type="component" value="Unassembled WGS sequence"/>
</dbReference>
<dbReference type="Gene3D" id="3.40.50.10490">
    <property type="entry name" value="Glucose-6-phosphate isomerase like protein, domain 1"/>
    <property type="match status" value="1"/>
</dbReference>
<evidence type="ECO:0000313" key="2">
    <source>
        <dbReference type="Proteomes" id="UP000184440"/>
    </source>
</evidence>
<dbReference type="RefSeq" id="WP_073251281.1">
    <property type="nucleotide sequence ID" value="NZ_FRCS01000001.1"/>
</dbReference>
<dbReference type="GO" id="GO:0006096">
    <property type="term" value="P:glycolytic process"/>
    <property type="evidence" value="ECO:0007669"/>
    <property type="project" value="InterPro"/>
</dbReference>
<dbReference type="GO" id="GO:0004347">
    <property type="term" value="F:glucose-6-phosphate isomerase activity"/>
    <property type="evidence" value="ECO:0007669"/>
    <property type="project" value="InterPro"/>
</dbReference>
<sequence length="504" mass="51035">MPDFRGPTVGGGLTVTGVDGVSGAVDPATAALAEGLPGRPLVEPLAQLRAELSDEGLDHVVLAGSAPAAEAITRTFGVRMTVLDSTDPQRVRSTLADRLDRTVVVVADRSGESVETDAHRRAYLQAFLDDGLTALDAGRRFVVVTEPGTPLERTAHEMGARRVVPAGADRALSPVGLVPSALAGADVTTLLDEATEFGATLGADDSPGAALGGALTTAAGTGRDTLVVADDGTGVVLGDWIEELLAETTGKDGRGILPVAVENPAAAVGSDALLVTVGGALRPGAVPGGGGAPDVTVNGPLGAQFVAWEYATVATARALGIDPAAHPDIRESELNTARLLTHGLPHTTPALVDGAIEVYADAAVLGAATDVRGAVDGLLNAIGDHGYVAVMAFLDPVVDADAAGLRAALAARTHRPVTFGWGPRLLRSCGQYHKGGPQNGGFLQLTGAVITDLPVPGTDYTFGTLQAAQAAGDLQALGGRGRPIVRLHLTDRAAGLAQLLEAVR</sequence>
<organism evidence="1 2">
    <name type="scientific">Cryptosporangium aurantiacum</name>
    <dbReference type="NCBI Taxonomy" id="134849"/>
    <lineage>
        <taxon>Bacteria</taxon>
        <taxon>Bacillati</taxon>
        <taxon>Actinomycetota</taxon>
        <taxon>Actinomycetes</taxon>
        <taxon>Cryptosporangiales</taxon>
        <taxon>Cryptosporangiaceae</taxon>
        <taxon>Cryptosporangium</taxon>
    </lineage>
</organism>
<dbReference type="PROSITE" id="PS51463">
    <property type="entry name" value="P_GLUCOSE_ISOMERASE_3"/>
    <property type="match status" value="1"/>
</dbReference>
<dbReference type="OrthoDB" id="140919at2"/>
<dbReference type="STRING" id="134849.SAMN05443668_101693"/>
<dbReference type="AlphaFoldDB" id="A0A1M7J5T7"/>
<keyword evidence="1" id="KW-0413">Isomerase</keyword>
<name>A0A1M7J5T7_9ACTN</name>
<dbReference type="InterPro" id="IPR001672">
    <property type="entry name" value="G6P_Isomerase"/>
</dbReference>
<dbReference type="GO" id="GO:0097367">
    <property type="term" value="F:carbohydrate derivative binding"/>
    <property type="evidence" value="ECO:0007669"/>
    <property type="project" value="InterPro"/>
</dbReference>
<dbReference type="SUPFAM" id="SSF53697">
    <property type="entry name" value="SIS domain"/>
    <property type="match status" value="1"/>
</dbReference>
<dbReference type="EMBL" id="FRCS01000001">
    <property type="protein sequence ID" value="SHM48302.1"/>
    <property type="molecule type" value="Genomic_DNA"/>
</dbReference>
<protein>
    <submittedName>
        <fullName evidence="1">Glucose-6-phosphate isomerase</fullName>
    </submittedName>
</protein>
<evidence type="ECO:0000313" key="1">
    <source>
        <dbReference type="EMBL" id="SHM48302.1"/>
    </source>
</evidence>
<gene>
    <name evidence="1" type="ORF">SAMN05443668_101693</name>
</gene>
<dbReference type="GO" id="GO:0006094">
    <property type="term" value="P:gluconeogenesis"/>
    <property type="evidence" value="ECO:0007669"/>
    <property type="project" value="InterPro"/>
</dbReference>
<keyword evidence="2" id="KW-1185">Reference proteome</keyword>
<dbReference type="InterPro" id="IPR046348">
    <property type="entry name" value="SIS_dom_sf"/>
</dbReference>
<reference evidence="1 2" key="1">
    <citation type="submission" date="2016-11" db="EMBL/GenBank/DDBJ databases">
        <authorList>
            <person name="Jaros S."/>
            <person name="Januszkiewicz K."/>
            <person name="Wedrychowicz H."/>
        </authorList>
    </citation>
    <scope>NUCLEOTIDE SEQUENCE [LARGE SCALE GENOMIC DNA]</scope>
    <source>
        <strain evidence="1 2">DSM 46144</strain>
    </source>
</reference>